<dbReference type="RefSeq" id="WP_074911566.1">
    <property type="nucleotide sequence ID" value="NZ_FOVK01000003.1"/>
</dbReference>
<dbReference type="OrthoDB" id="1954371at2"/>
<proteinExistence type="predicted"/>
<evidence type="ECO:0000313" key="2">
    <source>
        <dbReference type="Proteomes" id="UP000181899"/>
    </source>
</evidence>
<evidence type="ECO:0000313" key="1">
    <source>
        <dbReference type="EMBL" id="SFN61356.1"/>
    </source>
</evidence>
<keyword evidence="2" id="KW-1185">Reference proteome</keyword>
<dbReference type="AlphaFoldDB" id="A0A1I5AFT3"/>
<protein>
    <submittedName>
        <fullName evidence="1">Uncharacterized protein</fullName>
    </submittedName>
</protein>
<name>A0A1I5AFT3_9CLOT</name>
<organism evidence="1 2">
    <name type="scientific">Proteiniclasticum ruminis</name>
    <dbReference type="NCBI Taxonomy" id="398199"/>
    <lineage>
        <taxon>Bacteria</taxon>
        <taxon>Bacillati</taxon>
        <taxon>Bacillota</taxon>
        <taxon>Clostridia</taxon>
        <taxon>Eubacteriales</taxon>
        <taxon>Clostridiaceae</taxon>
        <taxon>Proteiniclasticum</taxon>
    </lineage>
</organism>
<sequence>MSYYRFNSEIIKVKNENLNTLAFLESVQRYIMDLMNGVRIESLGELSIDVYLDDLHILINKEKSGTKEYKTEIRGNCRTKEVAEYALQNMREYENITLNMEYDAMAFYFYPFGIERISALLSDKLSEYVVYKCKELTDETANLYVFEKRNGKLYHGMVAPGDIEEVMEGTVFNLERFYFWYEFDKIISREKYNRIKEITTILTTRQDINSYFDGVYEVDEGIEISDLVITRYNRNANNKFEERKLVYSLEDIIEIFQVLHQVHDEIKDYVDVVNPEITFSSPVNDEDYYVVMITAEDERYIDLGAYSTQSDNVVQYKNGRGIMIEMMEDVGEVYLPMENIDFLEE</sequence>
<gene>
    <name evidence="1" type="ORF">SAMN04488695_1037</name>
</gene>
<accession>A0A1I5AFT3</accession>
<dbReference type="Proteomes" id="UP000181899">
    <property type="component" value="Unassembled WGS sequence"/>
</dbReference>
<reference evidence="1 2" key="1">
    <citation type="submission" date="2016-10" db="EMBL/GenBank/DDBJ databases">
        <authorList>
            <person name="de Groot N.N."/>
        </authorList>
    </citation>
    <scope>NUCLEOTIDE SEQUENCE [LARGE SCALE GENOMIC DNA]</scope>
    <source>
        <strain evidence="1 2">ML2</strain>
    </source>
</reference>
<dbReference type="EMBL" id="FOVK01000003">
    <property type="protein sequence ID" value="SFN61356.1"/>
    <property type="molecule type" value="Genomic_DNA"/>
</dbReference>